<gene>
    <name evidence="1" type="ORF">BKA02_001820</name>
</gene>
<dbReference type="GO" id="GO:0003697">
    <property type="term" value="F:single-stranded DNA binding"/>
    <property type="evidence" value="ECO:0007669"/>
    <property type="project" value="InterPro"/>
</dbReference>
<dbReference type="InterPro" id="IPR036590">
    <property type="entry name" value="SRAP-like"/>
</dbReference>
<dbReference type="Gene3D" id="3.90.1680.10">
    <property type="entry name" value="SOS response associated peptidase-like"/>
    <property type="match status" value="1"/>
</dbReference>
<name>A0A7Y9EVK9_9MICO</name>
<protein>
    <submittedName>
        <fullName evidence="1">Putative SOS response-associated peptidase YedK</fullName>
    </submittedName>
</protein>
<sequence length="195" mass="21163">MLDGLRAWAKDSAGEILRPTGKNLRNLNPLITDPSTLKFAWWGYLVGGAPASFASINTRSERLAGTKGALPQRAIVPVSYWREMAKPSRVWHRFDAPDDALLGLAAVTRPGRTADGVDYTCYSIVMQPAPGHLAHIHDRIPLLINPGFAEEWLTVPNARGALIDAAVSASAPIAERIRVAPAEDGEQIPPPDRLF</sequence>
<accession>A0A7Y9EVK9</accession>
<reference evidence="1 2" key="1">
    <citation type="submission" date="2020-07" db="EMBL/GenBank/DDBJ databases">
        <title>Sequencing the genomes of 1000 actinobacteria strains.</title>
        <authorList>
            <person name="Klenk H.-P."/>
        </authorList>
    </citation>
    <scope>NUCLEOTIDE SEQUENCE [LARGE SCALE GENOMIC DNA]</scope>
    <source>
        <strain evidence="1 2">DSM 22185</strain>
    </source>
</reference>
<dbReference type="Proteomes" id="UP000552045">
    <property type="component" value="Unassembled WGS sequence"/>
</dbReference>
<dbReference type="RefSeq" id="WP_343045385.1">
    <property type="nucleotide sequence ID" value="NZ_BAABLC010000002.1"/>
</dbReference>
<dbReference type="EMBL" id="JACCBH010000001">
    <property type="protein sequence ID" value="NYD54765.1"/>
    <property type="molecule type" value="Genomic_DNA"/>
</dbReference>
<dbReference type="Pfam" id="PF02586">
    <property type="entry name" value="SRAP"/>
    <property type="match status" value="1"/>
</dbReference>
<proteinExistence type="predicted"/>
<organism evidence="1 2">
    <name type="scientific">Microbacterium pseudoresistens</name>
    <dbReference type="NCBI Taxonomy" id="640634"/>
    <lineage>
        <taxon>Bacteria</taxon>
        <taxon>Bacillati</taxon>
        <taxon>Actinomycetota</taxon>
        <taxon>Actinomycetes</taxon>
        <taxon>Micrococcales</taxon>
        <taxon>Microbacteriaceae</taxon>
        <taxon>Microbacterium</taxon>
    </lineage>
</organism>
<dbReference type="GO" id="GO:0106300">
    <property type="term" value="P:protein-DNA covalent cross-linking repair"/>
    <property type="evidence" value="ECO:0007669"/>
    <property type="project" value="InterPro"/>
</dbReference>
<comment type="caution">
    <text evidence="1">The sequence shown here is derived from an EMBL/GenBank/DDBJ whole genome shotgun (WGS) entry which is preliminary data.</text>
</comment>
<dbReference type="InterPro" id="IPR003738">
    <property type="entry name" value="SRAP"/>
</dbReference>
<keyword evidence="2" id="KW-1185">Reference proteome</keyword>
<evidence type="ECO:0000313" key="1">
    <source>
        <dbReference type="EMBL" id="NYD54765.1"/>
    </source>
</evidence>
<evidence type="ECO:0000313" key="2">
    <source>
        <dbReference type="Proteomes" id="UP000552045"/>
    </source>
</evidence>
<dbReference type="SUPFAM" id="SSF143081">
    <property type="entry name" value="BB1717-like"/>
    <property type="match status" value="1"/>
</dbReference>
<dbReference type="AlphaFoldDB" id="A0A7Y9EVK9"/>